<evidence type="ECO:0000256" key="3">
    <source>
        <dbReference type="ARBA" id="ARBA00022741"/>
    </source>
</evidence>
<dbReference type="AlphaFoldDB" id="A0A9N8X4Y5"/>
<protein>
    <recommendedName>
        <fullName evidence="2">proton-translocating NAD(P)(+) transhydrogenase</fullName>
        <ecNumber evidence="2">7.1.1.1</ecNumber>
    </recommendedName>
</protein>
<dbReference type="GO" id="GO:0006740">
    <property type="term" value="P:NADPH regeneration"/>
    <property type="evidence" value="ECO:0007669"/>
    <property type="project" value="TreeGrafter"/>
</dbReference>
<dbReference type="GO" id="GO:0050661">
    <property type="term" value="F:NADP binding"/>
    <property type="evidence" value="ECO:0007669"/>
    <property type="project" value="TreeGrafter"/>
</dbReference>
<proteinExistence type="predicted"/>
<evidence type="ECO:0000259" key="9">
    <source>
        <dbReference type="SMART" id="SM01003"/>
    </source>
</evidence>
<comment type="function">
    <text evidence="1">The transhydrogenation between NADH and NADP is coupled to respiration and ATP hydrolysis and functions as a proton pump across the membrane.</text>
</comment>
<dbReference type="GO" id="GO:0005886">
    <property type="term" value="C:plasma membrane"/>
    <property type="evidence" value="ECO:0007669"/>
    <property type="project" value="TreeGrafter"/>
</dbReference>
<keyword evidence="4" id="KW-0521">NADP</keyword>
<evidence type="ECO:0000256" key="6">
    <source>
        <dbReference type="ARBA" id="ARBA00023027"/>
    </source>
</evidence>
<evidence type="ECO:0000256" key="4">
    <source>
        <dbReference type="ARBA" id="ARBA00022857"/>
    </source>
</evidence>
<feature type="domain" description="Alanine dehydrogenase/pyridine nucleotide transhydrogenase N-terminal" evidence="9">
    <location>
        <begin position="6"/>
        <end position="139"/>
    </location>
</feature>
<dbReference type="Proteomes" id="UP000789704">
    <property type="component" value="Unassembled WGS sequence"/>
</dbReference>
<evidence type="ECO:0000256" key="2">
    <source>
        <dbReference type="ARBA" id="ARBA00012943"/>
    </source>
</evidence>
<keyword evidence="3" id="KW-0547">Nucleotide-binding</keyword>
<evidence type="ECO:0000313" key="11">
    <source>
        <dbReference type="Proteomes" id="UP000789704"/>
    </source>
</evidence>
<dbReference type="InterPro" id="IPR007698">
    <property type="entry name" value="AlaDH/PNT_NAD(H)-bd"/>
</dbReference>
<dbReference type="SMART" id="SM01003">
    <property type="entry name" value="AlaDh_PNT_N"/>
    <property type="match status" value="1"/>
</dbReference>
<sequence length="398" mass="41464">MYVNVAVLTETRAHERRVALVPSVIPKLVKLGARLHMQPCAGAAIHLEDAAFQNVAWIADRTALVKDADVVLAVQPPALEVVSAMKEGAILICFIYAHNEPALVKRLLDRKITCFAMERVPRITRAQAMDALSSQSALAGYYAVQLGSTTLTRVVPKITGAAGSIGPARVLVMGLGVAGLEAMATAHRLGAIVEGYDVRPETREQALSVGGSFVDTGIDARGKGGYARELSAEEKSSVAAVLTKHIQSADLVITTAAIPGKASPKLISHVQLAGMKAGAVIVDLSAEGGGNCDDTRPGETVRIGPVTIVAPLNVPSLLGEDASELYAKNQYNLLALMMKNNVIEIDWSDEILAGTVLTHAGENKAEIADNAIPAVKAAGAVASGTLPVVKTPASPAEA</sequence>
<name>A0A9N8X4Y5_9BURK</name>
<dbReference type="InterPro" id="IPR007886">
    <property type="entry name" value="AlaDH/PNT_N"/>
</dbReference>
<dbReference type="SMART" id="SM01002">
    <property type="entry name" value="AlaDh_PNT_C"/>
    <property type="match status" value="1"/>
</dbReference>
<dbReference type="Gene3D" id="3.40.50.720">
    <property type="entry name" value="NAD(P)-binding Rossmann-like Domain"/>
    <property type="match status" value="2"/>
</dbReference>
<keyword evidence="5" id="KW-1278">Translocase</keyword>
<reference evidence="10" key="1">
    <citation type="submission" date="2021-04" db="EMBL/GenBank/DDBJ databases">
        <authorList>
            <person name="Vanwijnsberghe S."/>
        </authorList>
    </citation>
    <scope>NUCLEOTIDE SEQUENCE</scope>
    <source>
        <strain evidence="10">LMG 31841</strain>
    </source>
</reference>
<dbReference type="SUPFAM" id="SSF51735">
    <property type="entry name" value="NAD(P)-binding Rossmann-fold domains"/>
    <property type="match status" value="1"/>
</dbReference>
<organism evidence="10 11">
    <name type="scientific">Paraburkholderia saeva</name>
    <dbReference type="NCBI Taxonomy" id="2777537"/>
    <lineage>
        <taxon>Bacteria</taxon>
        <taxon>Pseudomonadati</taxon>
        <taxon>Pseudomonadota</taxon>
        <taxon>Betaproteobacteria</taxon>
        <taxon>Burkholderiales</taxon>
        <taxon>Burkholderiaceae</taxon>
        <taxon>Paraburkholderia</taxon>
    </lineage>
</organism>
<keyword evidence="6" id="KW-0520">NAD</keyword>
<evidence type="ECO:0000313" key="10">
    <source>
        <dbReference type="EMBL" id="CAG4925160.1"/>
    </source>
</evidence>
<dbReference type="EC" id="7.1.1.1" evidence="2"/>
<dbReference type="PANTHER" id="PTHR10160">
    <property type="entry name" value="NAD(P) TRANSHYDROGENASE"/>
    <property type="match status" value="1"/>
</dbReference>
<evidence type="ECO:0000259" key="8">
    <source>
        <dbReference type="SMART" id="SM01002"/>
    </source>
</evidence>
<dbReference type="CDD" id="cd05304">
    <property type="entry name" value="Rubrum_tdh"/>
    <property type="match status" value="1"/>
</dbReference>
<dbReference type="Pfam" id="PF05222">
    <property type="entry name" value="AlaDh_PNT_N"/>
    <property type="match status" value="1"/>
</dbReference>
<comment type="catalytic activity">
    <reaction evidence="7">
        <text>NAD(+) + NADPH + H(+)(in) = NADH + NADP(+) + H(+)(out)</text>
        <dbReference type="Rhea" id="RHEA:47992"/>
        <dbReference type="ChEBI" id="CHEBI:15378"/>
        <dbReference type="ChEBI" id="CHEBI:57540"/>
        <dbReference type="ChEBI" id="CHEBI:57783"/>
        <dbReference type="ChEBI" id="CHEBI:57945"/>
        <dbReference type="ChEBI" id="CHEBI:58349"/>
        <dbReference type="EC" id="7.1.1.1"/>
    </reaction>
</comment>
<evidence type="ECO:0000256" key="5">
    <source>
        <dbReference type="ARBA" id="ARBA00022967"/>
    </source>
</evidence>
<dbReference type="Pfam" id="PF01262">
    <property type="entry name" value="AlaDh_PNT_C"/>
    <property type="match status" value="1"/>
</dbReference>
<evidence type="ECO:0000256" key="1">
    <source>
        <dbReference type="ARBA" id="ARBA00003943"/>
    </source>
</evidence>
<dbReference type="PANTHER" id="PTHR10160:SF19">
    <property type="entry name" value="PROTON-TRANSLOCATING NAD(P)(+) TRANSHYDROGENASE"/>
    <property type="match status" value="1"/>
</dbReference>
<accession>A0A9N8X4Y5</accession>
<evidence type="ECO:0000256" key="7">
    <source>
        <dbReference type="ARBA" id="ARBA00048202"/>
    </source>
</evidence>
<comment type="caution">
    <text evidence="10">The sequence shown here is derived from an EMBL/GenBank/DDBJ whole genome shotgun (WGS) entry which is preliminary data.</text>
</comment>
<feature type="domain" description="Alanine dehydrogenase/pyridine nucleotide transhydrogenase NAD(H)-binding" evidence="8">
    <location>
        <begin position="148"/>
        <end position="310"/>
    </location>
</feature>
<dbReference type="SUPFAM" id="SSF52283">
    <property type="entry name" value="Formate/glycerate dehydrogenase catalytic domain-like"/>
    <property type="match status" value="1"/>
</dbReference>
<dbReference type="InterPro" id="IPR036291">
    <property type="entry name" value="NAD(P)-bd_dom_sf"/>
</dbReference>
<dbReference type="EMBL" id="CAJQZC010000015">
    <property type="protein sequence ID" value="CAG4925160.1"/>
    <property type="molecule type" value="Genomic_DNA"/>
</dbReference>
<dbReference type="RefSeq" id="WP_228883581.1">
    <property type="nucleotide sequence ID" value="NZ_CAJQYX010000011.1"/>
</dbReference>
<gene>
    <name evidence="10" type="primary">pntAA_2</name>
    <name evidence="10" type="ORF">LMG31841_05458</name>
</gene>
<keyword evidence="11" id="KW-1185">Reference proteome</keyword>
<dbReference type="GO" id="GO:0008750">
    <property type="term" value="F:proton-translocating NAD(P)+ transhydrogenase activity"/>
    <property type="evidence" value="ECO:0007669"/>
    <property type="project" value="UniProtKB-EC"/>
</dbReference>